<organism evidence="2 3">
    <name type="scientific">Ancylostoma ceylanicum</name>
    <dbReference type="NCBI Taxonomy" id="53326"/>
    <lineage>
        <taxon>Eukaryota</taxon>
        <taxon>Metazoa</taxon>
        <taxon>Ecdysozoa</taxon>
        <taxon>Nematoda</taxon>
        <taxon>Chromadorea</taxon>
        <taxon>Rhabditida</taxon>
        <taxon>Rhabditina</taxon>
        <taxon>Rhabditomorpha</taxon>
        <taxon>Strongyloidea</taxon>
        <taxon>Ancylostomatidae</taxon>
        <taxon>Ancylostomatinae</taxon>
        <taxon>Ancylostoma</taxon>
    </lineage>
</organism>
<evidence type="ECO:0000313" key="2">
    <source>
        <dbReference type="EMBL" id="EYB88814.1"/>
    </source>
</evidence>
<dbReference type="STRING" id="53326.A0A016SET5"/>
<dbReference type="InterPro" id="IPR031962">
    <property type="entry name" value="DUF4781"/>
</dbReference>
<evidence type="ECO:0000259" key="1">
    <source>
        <dbReference type="Pfam" id="PF16013"/>
    </source>
</evidence>
<dbReference type="AlphaFoldDB" id="A0A016SET5"/>
<sequence length="699" mass="79382">MAEFELVQHDHSKIASAHHYSRPYKKVQGRASQIIEEASEKAEQTLSGARTIFRVRDNGGGWKFIDCALRVYKDFEDYLANNKAPRCMMCYPAGGFLRVRKQQDEHGSVFSASEIHFGEPPSCTLSAMTTETLDRISMVSSPIAALTLFWTPVGWLASGLTALSVGNVGYFFYRLLHDIRDKHSHWEDCGTEIFHFATTITALTASRAIPTYLRAVALQNRKLSSWESTIITGILGGMVVSSAVDFAVLCYHFGSNLVNESAEITALDVINLVVATQNFYSCCLSPKSAKAMLEKVKMEIYAEKSVGLVKTSSKEIDKKSLENKKEAEAMLERARMEPRAENRAKNAEHSFKKNIKQVLENKKEFDINLIDMMEIDSTNSSSRAVWEIYFKTTKGKETSEMNVRTNQEDIEIWGKEVQAMLKMIMENRKSWSAKDVIRIVSLVGGIFVKLKGKETDGKEKEMKNMRSSKKRERSQRFKELKNKIASVCEKPDQYTNETMPVQNELQINTQASSFSALSFLLGCKIINARTISHLYQSVIDCVCSIVYVEYLEEQFFAQSQDGIAKQQNRDFKAEQDITRFSNAIVDHHGRVIQPVTYLEIEQNPNLATYFHSKGVVNNVNEWSARRATRTDGEMEVMKHNLAKMLRVIEAFDNNEITEKQYISEMGKLTFLVECHRSAVFAKNDQTETIQDADFKEKAT</sequence>
<dbReference type="PANTHER" id="PTHR21115">
    <property type="entry name" value="GH06117P-RELATED"/>
    <property type="match status" value="1"/>
</dbReference>
<dbReference type="PANTHER" id="PTHR21115:SF0">
    <property type="entry name" value="GH06117P-RELATED"/>
    <property type="match status" value="1"/>
</dbReference>
<reference evidence="3" key="1">
    <citation type="journal article" date="2015" name="Nat. Genet.">
        <title>The genome and transcriptome of the zoonotic hookworm Ancylostoma ceylanicum identify infection-specific gene families.</title>
        <authorList>
            <person name="Schwarz E.M."/>
            <person name="Hu Y."/>
            <person name="Antoshechkin I."/>
            <person name="Miller M.M."/>
            <person name="Sternberg P.W."/>
            <person name="Aroian R.V."/>
        </authorList>
    </citation>
    <scope>NUCLEOTIDE SEQUENCE</scope>
    <source>
        <strain evidence="3">HY135</strain>
    </source>
</reference>
<dbReference type="EMBL" id="JARK01001577">
    <property type="protein sequence ID" value="EYB88814.1"/>
    <property type="molecule type" value="Genomic_DNA"/>
</dbReference>
<keyword evidence="3" id="KW-1185">Reference proteome</keyword>
<name>A0A016SET5_9BILA</name>
<comment type="caution">
    <text evidence="2">The sequence shown here is derived from an EMBL/GenBank/DDBJ whole genome shotgun (WGS) entry which is preliminary data.</text>
</comment>
<dbReference type="Proteomes" id="UP000024635">
    <property type="component" value="Unassembled WGS sequence"/>
</dbReference>
<dbReference type="OrthoDB" id="6512497at2759"/>
<evidence type="ECO:0000313" key="3">
    <source>
        <dbReference type="Proteomes" id="UP000024635"/>
    </source>
</evidence>
<feature type="domain" description="DUF4781" evidence="1">
    <location>
        <begin position="63"/>
        <end position="328"/>
    </location>
</feature>
<protein>
    <recommendedName>
        <fullName evidence="1">DUF4781 domain-containing protein</fullName>
    </recommendedName>
</protein>
<proteinExistence type="predicted"/>
<dbReference type="Pfam" id="PF16013">
    <property type="entry name" value="DUF4781"/>
    <property type="match status" value="1"/>
</dbReference>
<accession>A0A016SET5</accession>
<gene>
    <name evidence="2" type="primary">Acey_s0241.g3384</name>
    <name evidence="2" type="ORF">Y032_0241g3384</name>
</gene>